<evidence type="ECO:0000256" key="1">
    <source>
        <dbReference type="ARBA" id="ARBA00004127"/>
    </source>
</evidence>
<accession>Q54VM6</accession>
<evidence type="ECO:0000256" key="4">
    <source>
        <dbReference type="ARBA" id="ARBA00022989"/>
    </source>
</evidence>
<feature type="transmembrane region" description="Helical" evidence="7">
    <location>
        <begin position="38"/>
        <end position="58"/>
    </location>
</feature>
<proteinExistence type="predicted"/>
<evidence type="ECO:0000256" key="6">
    <source>
        <dbReference type="ARBA" id="ARBA00023228"/>
    </source>
</evidence>
<dbReference type="TCDB" id="9.B.123.2.1">
    <property type="family name" value="the lysosomal 7-tms (tm7sf1) family"/>
</dbReference>
<dbReference type="RefSeq" id="XP_641329.1">
    <property type="nucleotide sequence ID" value="XM_636237.1"/>
</dbReference>
<dbReference type="VEuPathDB" id="AmoebaDB:DDB_G0280247"/>
<reference evidence="8 9" key="1">
    <citation type="journal article" date="2005" name="Nature">
        <title>The genome of the social amoeba Dictyostelium discoideum.</title>
        <authorList>
            <consortium name="The Dictyostelium discoideum Sequencing Consortium"/>
            <person name="Eichinger L."/>
            <person name="Pachebat J.A."/>
            <person name="Glockner G."/>
            <person name="Rajandream M.A."/>
            <person name="Sucgang R."/>
            <person name="Berriman M."/>
            <person name="Song J."/>
            <person name="Olsen R."/>
            <person name="Szafranski K."/>
            <person name="Xu Q."/>
            <person name="Tunggal B."/>
            <person name="Kummerfeld S."/>
            <person name="Madera M."/>
            <person name="Konfortov B.A."/>
            <person name="Rivero F."/>
            <person name="Bankier A.T."/>
            <person name="Lehmann R."/>
            <person name="Hamlin N."/>
            <person name="Davies R."/>
            <person name="Gaudet P."/>
            <person name="Fey P."/>
            <person name="Pilcher K."/>
            <person name="Chen G."/>
            <person name="Saunders D."/>
            <person name="Sodergren E."/>
            <person name="Davis P."/>
            <person name="Kerhornou A."/>
            <person name="Nie X."/>
            <person name="Hall N."/>
            <person name="Anjard C."/>
            <person name="Hemphill L."/>
            <person name="Bason N."/>
            <person name="Farbrother P."/>
            <person name="Desany B."/>
            <person name="Just E."/>
            <person name="Morio T."/>
            <person name="Rost R."/>
            <person name="Churcher C."/>
            <person name="Cooper J."/>
            <person name="Haydock S."/>
            <person name="van Driessche N."/>
            <person name="Cronin A."/>
            <person name="Goodhead I."/>
            <person name="Muzny D."/>
            <person name="Mourier T."/>
            <person name="Pain A."/>
            <person name="Lu M."/>
            <person name="Harper D."/>
            <person name="Lindsay R."/>
            <person name="Hauser H."/>
            <person name="James K."/>
            <person name="Quiles M."/>
            <person name="Madan Babu M."/>
            <person name="Saito T."/>
            <person name="Buchrieser C."/>
            <person name="Wardroper A."/>
            <person name="Felder M."/>
            <person name="Thangavelu M."/>
            <person name="Johnson D."/>
            <person name="Knights A."/>
            <person name="Loulseged H."/>
            <person name="Mungall K."/>
            <person name="Oliver K."/>
            <person name="Price C."/>
            <person name="Quail M.A."/>
            <person name="Urushihara H."/>
            <person name="Hernandez J."/>
            <person name="Rabbinowitsch E."/>
            <person name="Steffen D."/>
            <person name="Sanders M."/>
            <person name="Ma J."/>
            <person name="Kohara Y."/>
            <person name="Sharp S."/>
            <person name="Simmonds M."/>
            <person name="Spiegler S."/>
            <person name="Tivey A."/>
            <person name="Sugano S."/>
            <person name="White B."/>
            <person name="Walker D."/>
            <person name="Woodward J."/>
            <person name="Winckler T."/>
            <person name="Tanaka Y."/>
            <person name="Shaulsky G."/>
            <person name="Schleicher M."/>
            <person name="Weinstock G."/>
            <person name="Rosenthal A."/>
            <person name="Cox E.C."/>
            <person name="Chisholm R.L."/>
            <person name="Gibbs R."/>
            <person name="Loomis W.F."/>
            <person name="Platzer M."/>
            <person name="Kay R.R."/>
            <person name="Williams J."/>
            <person name="Dear P.H."/>
            <person name="Noegel A.A."/>
            <person name="Barrell B."/>
            <person name="Kuspa A."/>
        </authorList>
    </citation>
    <scope>NUCLEOTIDE SEQUENCE [LARGE SCALE GENOMIC DNA]</scope>
    <source>
        <strain evidence="8 9">AX4</strain>
    </source>
</reference>
<dbReference type="GO" id="GO:0012505">
    <property type="term" value="C:endomembrane system"/>
    <property type="evidence" value="ECO:0007669"/>
    <property type="project" value="UniProtKB-SubCell"/>
</dbReference>
<dbReference type="PANTHER" id="PTHR15146:SF3">
    <property type="entry name" value="THH1_TOM1_TOM3 DOMAIN-CONTAINING PROTEIN"/>
    <property type="match status" value="1"/>
</dbReference>
<dbReference type="PaxDb" id="44689-DDB0206467"/>
<dbReference type="InterPro" id="IPR029723">
    <property type="entry name" value="GPR137"/>
</dbReference>
<dbReference type="Proteomes" id="UP000002195">
    <property type="component" value="Unassembled WGS sequence"/>
</dbReference>
<keyword evidence="3 7" id="KW-0812">Transmembrane</keyword>
<evidence type="ECO:0000256" key="5">
    <source>
        <dbReference type="ARBA" id="ARBA00023136"/>
    </source>
</evidence>
<feature type="transmembrane region" description="Helical" evidence="7">
    <location>
        <begin position="196"/>
        <end position="217"/>
    </location>
</feature>
<feature type="transmembrane region" description="Helical" evidence="7">
    <location>
        <begin position="70"/>
        <end position="93"/>
    </location>
</feature>
<dbReference type="dictyBase" id="DDB_G0280247"/>
<feature type="transmembrane region" description="Helical" evidence="7">
    <location>
        <begin position="113"/>
        <end position="132"/>
    </location>
</feature>
<dbReference type="OMA" id="DPQRYDS"/>
<organism evidence="8 9">
    <name type="scientific">Dictyostelium discoideum</name>
    <name type="common">Social amoeba</name>
    <dbReference type="NCBI Taxonomy" id="44689"/>
    <lineage>
        <taxon>Eukaryota</taxon>
        <taxon>Amoebozoa</taxon>
        <taxon>Evosea</taxon>
        <taxon>Eumycetozoa</taxon>
        <taxon>Dictyostelia</taxon>
        <taxon>Dictyosteliales</taxon>
        <taxon>Dictyosteliaceae</taxon>
        <taxon>Dictyostelium</taxon>
    </lineage>
</organism>
<keyword evidence="6" id="KW-0458">Lysosome</keyword>
<evidence type="ECO:0000256" key="2">
    <source>
        <dbReference type="ARBA" id="ARBA00004656"/>
    </source>
</evidence>
<feature type="transmembrane region" description="Helical" evidence="7">
    <location>
        <begin position="12"/>
        <end position="32"/>
    </location>
</feature>
<dbReference type="EMBL" id="AAFI02000035">
    <property type="protein sequence ID" value="EAL67350.1"/>
    <property type="molecule type" value="Genomic_DNA"/>
</dbReference>
<dbReference type="GO" id="GO:0005765">
    <property type="term" value="C:lysosomal membrane"/>
    <property type="evidence" value="ECO:0000318"/>
    <property type="project" value="GO_Central"/>
</dbReference>
<sequence length="298" mass="34645">MTSYFSGIPFPLLILYSSLTLIVSFQIVRILYNKHNIFSFRFGFLLLGFIWGLLRAIFWGFFDIFSSNKAVLTTFFLIPINIQFATFSLLVLFYAHVVHRTTWERFTRMRFTIVYSSVNIILLVLQIAFYGWKLRIIKQNTNRHLQSQLPLSIIPITFFIFLCFTSRCVYDFIAAFGKVNISLSDQLSLRENLTVFFTYLVWEILPYILILVLFWRIPTTHIGGLARRNKNVNSFAYPPQTAVIPGRIIQQQPSRLFLDPQRYDSDDETTNLLHKGSPVLYSGRHSPYSTTPISGSSE</sequence>
<feature type="transmembrane region" description="Helical" evidence="7">
    <location>
        <begin position="153"/>
        <end position="176"/>
    </location>
</feature>
<comment type="subcellular location">
    <subcellularLocation>
        <location evidence="1">Endomembrane system</location>
        <topology evidence="1">Multi-pass membrane protein</topology>
    </subcellularLocation>
    <subcellularLocation>
        <location evidence="2">Lysosome membrane</location>
    </subcellularLocation>
</comment>
<dbReference type="GeneID" id="8622463"/>
<dbReference type="AlphaFoldDB" id="Q54VM6"/>
<dbReference type="HOGENOM" id="CLU_935162_0_0_1"/>
<comment type="caution">
    <text evidence="8">The sequence shown here is derived from an EMBL/GenBank/DDBJ whole genome shotgun (WGS) entry which is preliminary data.</text>
</comment>
<dbReference type="KEGG" id="ddi:DDB_G0280247"/>
<evidence type="ECO:0008006" key="10">
    <source>
        <dbReference type="Google" id="ProtNLM"/>
    </source>
</evidence>
<evidence type="ECO:0000313" key="8">
    <source>
        <dbReference type="EMBL" id="EAL67350.1"/>
    </source>
</evidence>
<evidence type="ECO:0000256" key="7">
    <source>
        <dbReference type="SAM" id="Phobius"/>
    </source>
</evidence>
<dbReference type="FunCoup" id="Q54VM6">
    <property type="interactions" value="1"/>
</dbReference>
<evidence type="ECO:0000256" key="3">
    <source>
        <dbReference type="ARBA" id="ARBA00022692"/>
    </source>
</evidence>
<keyword evidence="5 7" id="KW-0472">Membrane</keyword>
<dbReference type="GO" id="GO:1904263">
    <property type="term" value="P:positive regulation of TORC1 signaling"/>
    <property type="evidence" value="ECO:0000318"/>
    <property type="project" value="GO_Central"/>
</dbReference>
<evidence type="ECO:0000313" key="9">
    <source>
        <dbReference type="Proteomes" id="UP000002195"/>
    </source>
</evidence>
<dbReference type="PANTHER" id="PTHR15146">
    <property type="entry name" value="INTEGRAL MEMBRANE PROTEIN GPR137"/>
    <property type="match status" value="1"/>
</dbReference>
<keyword evidence="9" id="KW-1185">Reference proteome</keyword>
<protein>
    <recommendedName>
        <fullName evidence="10">THH1/TOM1/TOM3 domain-containing protein</fullName>
    </recommendedName>
</protein>
<keyword evidence="4 7" id="KW-1133">Transmembrane helix</keyword>
<name>Q54VM6_DICDI</name>
<dbReference type="eggNOG" id="ENOG502RCF9">
    <property type="taxonomic scope" value="Eukaryota"/>
</dbReference>
<dbReference type="InParanoid" id="Q54VM6"/>
<gene>
    <name evidence="8" type="ORF">DDB_G0280247</name>
</gene>